<accession>A0ABS3ARJ5</accession>
<feature type="coiled-coil region" evidence="1">
    <location>
        <begin position="2979"/>
        <end position="3011"/>
    </location>
</feature>
<dbReference type="InterPro" id="IPR027417">
    <property type="entry name" value="P-loop_NTPase"/>
</dbReference>
<evidence type="ECO:0000259" key="2">
    <source>
        <dbReference type="Pfam" id="PF12340"/>
    </source>
</evidence>
<comment type="caution">
    <text evidence="3">The sequence shown here is derived from an EMBL/GenBank/DDBJ whole genome shotgun (WGS) entry which is preliminary data.</text>
</comment>
<organism evidence="3 4">
    <name type="scientific">Simkania negevensis</name>
    <dbReference type="NCBI Taxonomy" id="83561"/>
    <lineage>
        <taxon>Bacteria</taxon>
        <taxon>Pseudomonadati</taxon>
        <taxon>Chlamydiota</taxon>
        <taxon>Chlamydiia</taxon>
        <taxon>Parachlamydiales</taxon>
        <taxon>Simkaniaceae</taxon>
        <taxon>Simkania</taxon>
    </lineage>
</organism>
<gene>
    <name evidence="3" type="ORF">JYU14_02795</name>
</gene>
<sequence>MEQTTTIALYTKSAPAAGGSTVEGSSPHAGFQQVTTCAVAALQNLQARVNFFYTERSLPENFDVEALKKHSLIAEGSSIPKALSRNNASDRRELITRFAYVHGDSFIRGTRFERDDLISSIELLSSFFSHLLSHDLLILEADDVTAIKPQIMKLQDSLSQIRLFHMTLDTLIKDNTDCSNSHFQQKLYDYATSIAKKLYNLSPGSSYSMAGGWRGPRWQRSSSHSMVYTFTKRDDGHYNIEIYSTGKHAENYHNIFEEGNKQKICPFIRYRAVSCEKLFFSNNEADIQPDWFLSLLEPLFLPRRDSKLSVNPSDIYQRVFGHLSSERVSSRQEIIDCITPPRAQINNWHMLTAMLFATVPEATYKQLKLELKLWMFILFYQAYKDTIPVDSSEAEQARTLQKYAGEKLMRTFSKMYKAGEDGVLSRDKALQVYATLSDAQDRLSIIEQEISAKRASQPSLPIAMRPRNANLVALQQEIIGLRSAFLHKPPKANTQIDTLPFLSLQRPNPGTLLATLQGAKGFIEAALKRDQKTQARVLLEELFSLLPVPAAESSDFWLWIPQNDLKGVMQTVEALTGYYSDLLMVSSVQRPEAKIYFLLAYAISHTIAVRIDSTRSRTTGEPFLAHYGAHQPLDLNRPFKVFYHREDWDRQKRLSDYFDTINTRAQAKNNGELFYFRSLVSSQQQQENVDDDFFDKLIKNNATVYEEVRRKNRFYSSWMNAPNREPPFSPDDVLAFELVWDIDIDPSKSPLIASNLDHLVLLRRVAFYADRANLYSKKYGIKVSIFNLTVEIETRAAGFGEKRLGAIFKYNSNPYSFASLTDEEYEKTHRSLISSNDLDRHVHAIITGKRGRDTAASPANQGYASLPNEAETLIKEDNIPILAIRELIRTGAQPHLFTYQLLYYFRHNRSLLAKPAIQVLFDTIFFKPLRAQNGSLELPLFEQLTAEPNLADQCIDLINSGLKDFWEKMPNQRPHVHACLFFVRLADRVRNLVPQPKQHLVLPNADKLLEGWLAIPDLSLEEKSAIHLHLLYHYYQKRTLERSFSEAEIQKRYISWIFYTNNELNEENNDPVLKRAAEQFAYTTSPYLQKVLDDQEKRNRFFTDLFQALSLPNKTSQQQWLPASHPTYRVTTSSDTFWAVNIETGKICNEAGSLKNTNDPRWKHSPTYQRLFGKEKLSYHVSGAIFYFKSSVLGSMRVVTGIQGMYVEFELGLEMERDGRWYKYITPSSNLFNQNCLPNTIPGFLKADHAFWLSIDPSKPSLITDLKTGKTVYLVCSNGKIIPSEDEGKPSEEQRYLCLCSDSQPTYDFGPLKLFEHTNYTAIWLKGADSNVDVAAIIFPRYLSLNENDLAFVVDTNGHAVWESNRQYLLAQDQKRWLFGHMNNYLLLKSKEGGKQKLLLPLRKILQTENEHHLTSVEQLDIESKDLSTTERDPREIEFNMPQRGQHRFLEYDLVDDKPRAKEVEGKLFLAYLYLGQRSYTEAFDCLREVTQSDLLSLQSQKIFEWILLSGERSSDFSPNAIAIRLYAYKTLVDYRNRPEFEQREKDEENEENKKKKEAIDKEMRSGYSIYLDGIQNVVAPLRLPKEDEVGLIERALGTSTFHRRYYDLTHDTPMPPIFSFAEYRTTTSFTEPVTLPRLGFRHTDDPFFDDPSYDSSKDPVCCPALLPGPGLDRNYYKERATSFLRNGRDHDYYTPPSIESLSVIFPQEGLNLSRDFVSLYRIAKNGCEAKRRVLCFRLSQLDIKDLFQTHSNDNTSPYTEWNLYNYLFFALQHPEKAPELPSNRLTESLYNFHKQLNIAYSKRPMNKAGNTQPIFPNQPPSRIRTTFPPIATQPAVRCTTPTGLSFLLFTRETDTFETTYPLSGESFLSCSMGDKRAENANTICALGDQDINETERNYLNAIQIEFAAFADELNAGRKRNDSLPHYSLRRDKNFIDIESEMSTKIAEQRERLEGQEKTMLAFANKTSAQLPHTLRKLMLLRGRSAKELKLNDLILLFLKGRKELFYSANSDLDEQDVTTLYQLIGKYLINATHLQQWQRGDVHARKLAANDFQSKEERDYLIEQLGYELFTTRTYDNGTAQLNPEREVPFLVFEYFSNIRIRPEQYNLLYKMTERGVGQKRYRDIVIQLIMGAGKTSVFASILGHLAAKPGRLSLFVTPASQFSTVIENLKNTQRRCFHQEIDSIDLSRNTFTRKNLSWIYSKLKKAMEREEMVVIKSETIQALELEFLSCAKDYISDRKNKPSQDLIQKIAILRDILLIFRKHSDVTIDEVDIVLNTLREVNFPIGEAEQIKAERIDVVKTIMSLLVSKETIPNTNQTMEELSGVRRNEQALLSQVDYQKKVQPFLASKLAEAYAPFAVALEHKSSLVRYFLNTIPQEVQTLTDHKGGRAAQQEVEKAQQWYNRQANQAEIEKDIAFLVELGRRAVSSNPTENEQANLMALAKHVIQDLLPATLSKSCGRHFGRSKSIENAGEILPFQGVDTPSPTTKFGYYYELATYHFLTVLSKGVTPYQIMDLANKFKVAASQRDEPFDETAEAEKFLRLTGVSLADIDRPGKVEEAVENLRKETSKLLDIETETIALYVSFCVDRFNSTPQNFVDQFADCRAMAGVLWNAPGYHEALASNIIYDRGSEGRIVDIMLQRAEKLQRRNIHTVKSAGAKGLLREALFNHPQKEKFHGIIDIAGHFKELNNTCVAREILEYFENDERIDGVLFYIPQAGPEASISERKNSGKLAIMKKGASSHEVIGGTSKELIEAVGIPIKNLFVYYDESHTTGSDILQPPTSKNFVIVGERLMRRNFFQGILRLRQFFFSQDAEFVVPDNARSSLLGEGSTVLDLINSGIKYQAICLAMDNYRSFKQQISNVFRKKALEKLLNPRTASDQTPEDIARAIGKEFEKYQKVLLATSSDSPYAQFGRVEQDIDTIDNLQRYAERALNNFPRGQEGDVAELRDELRRLIERAQHNPILPKKVPKFTSDIIGLEEEVEMALEQEAQLEVELELELEQELKEELQRYLSIKPREAVDEIEWGKIIPKIKDLVAPSSPSERGFIGPGASPLRHNLSNQTNKFSSYFFFYEHNYHDIFDNNIFATKNFFLTGKEAKLDKPHSVFSKYQKPGNQILAMEHEGKMSFLLLSSYDAEIWKRWLGALESEDARHMWLIQPDSSLIQGNMHRTPLPIERHGAAISRALLQINFFNGNARYLDQHVEETKQWFNESHLETKLRY</sequence>
<dbReference type="Pfam" id="PF12340">
    <property type="entry name" value="DUF3638"/>
    <property type="match status" value="1"/>
</dbReference>
<dbReference type="SUPFAM" id="SSF52540">
    <property type="entry name" value="P-loop containing nucleoside triphosphate hydrolases"/>
    <property type="match status" value="1"/>
</dbReference>
<evidence type="ECO:0000313" key="4">
    <source>
        <dbReference type="Proteomes" id="UP000722121"/>
    </source>
</evidence>
<protein>
    <submittedName>
        <fullName evidence="3">DUF3638 domain-containing protein</fullName>
    </submittedName>
</protein>
<feature type="non-terminal residue" evidence="3">
    <location>
        <position position="3224"/>
    </location>
</feature>
<dbReference type="EMBL" id="JAFITR010000048">
    <property type="protein sequence ID" value="MBN4066990.1"/>
    <property type="molecule type" value="Genomic_DNA"/>
</dbReference>
<proteinExistence type="predicted"/>
<evidence type="ECO:0000256" key="1">
    <source>
        <dbReference type="SAM" id="Coils"/>
    </source>
</evidence>
<name>A0ABS3ARJ5_9BACT</name>
<evidence type="ECO:0000313" key="3">
    <source>
        <dbReference type="EMBL" id="MBN4066990.1"/>
    </source>
</evidence>
<dbReference type="InterPro" id="IPR022099">
    <property type="entry name" value="DUF3638"/>
</dbReference>
<dbReference type="Proteomes" id="UP000722121">
    <property type="component" value="Unassembled WGS sequence"/>
</dbReference>
<keyword evidence="1" id="KW-0175">Coiled coil</keyword>
<feature type="domain" description="DUF3638" evidence="2">
    <location>
        <begin position="2083"/>
        <end position="2309"/>
    </location>
</feature>
<keyword evidence="4" id="KW-1185">Reference proteome</keyword>
<reference evidence="3 4" key="1">
    <citation type="submission" date="2021-02" db="EMBL/GenBank/DDBJ databases">
        <title>Activity-based single-cell genomes from oceanic crustal fluid captures similar information to metagenomic and metatranscriptomic surveys with orders of magnitude less sampling.</title>
        <authorList>
            <person name="D'Angelo T.S."/>
            <person name="Orcutt B.N."/>
        </authorList>
    </citation>
    <scope>NUCLEOTIDE SEQUENCE [LARGE SCALE GENOMIC DNA]</scope>
    <source>
        <strain evidence="3">AH-315-G07</strain>
    </source>
</reference>